<dbReference type="Proteomes" id="UP001175228">
    <property type="component" value="Unassembled WGS sequence"/>
</dbReference>
<name>A0AA39P9J8_9AGAR</name>
<evidence type="ECO:0000313" key="2">
    <source>
        <dbReference type="EMBL" id="KAK0479810.1"/>
    </source>
</evidence>
<gene>
    <name evidence="2" type="ORF">EDD18DRAFT_1337342</name>
</gene>
<organism evidence="2 3">
    <name type="scientific">Armillaria luteobubalina</name>
    <dbReference type="NCBI Taxonomy" id="153913"/>
    <lineage>
        <taxon>Eukaryota</taxon>
        <taxon>Fungi</taxon>
        <taxon>Dikarya</taxon>
        <taxon>Basidiomycota</taxon>
        <taxon>Agaricomycotina</taxon>
        <taxon>Agaricomycetes</taxon>
        <taxon>Agaricomycetidae</taxon>
        <taxon>Agaricales</taxon>
        <taxon>Marasmiineae</taxon>
        <taxon>Physalacriaceae</taxon>
        <taxon>Armillaria</taxon>
    </lineage>
</organism>
<dbReference type="AlphaFoldDB" id="A0AA39P9J8"/>
<proteinExistence type="predicted"/>
<sequence>MVAVTGKGGVKSDQARPLNYTSGLWAEYCLLSMTTATNVDTALQGSSASRLSTPSEGTSNIKVADEPLADGATRDEDSSDTPPLFALGISVRDMDDGYDLARRLVPKEPDEDSCALVGVLIRRLKDRKNLNVRAILVRSKEVGYMFVTSWDDGFADAMNAVLRKINWRDEIKWYIVGAWADK</sequence>
<evidence type="ECO:0000313" key="3">
    <source>
        <dbReference type="Proteomes" id="UP001175228"/>
    </source>
</evidence>
<evidence type="ECO:0000256" key="1">
    <source>
        <dbReference type="SAM" id="MobiDB-lite"/>
    </source>
</evidence>
<comment type="caution">
    <text evidence="2">The sequence shown here is derived from an EMBL/GenBank/DDBJ whole genome shotgun (WGS) entry which is preliminary data.</text>
</comment>
<accession>A0AA39P9J8</accession>
<keyword evidence="3" id="KW-1185">Reference proteome</keyword>
<feature type="region of interest" description="Disordered" evidence="1">
    <location>
        <begin position="46"/>
        <end position="80"/>
    </location>
</feature>
<dbReference type="EMBL" id="JAUEPU010000086">
    <property type="protein sequence ID" value="KAK0479810.1"/>
    <property type="molecule type" value="Genomic_DNA"/>
</dbReference>
<feature type="compositionally biased region" description="Polar residues" evidence="1">
    <location>
        <begin position="46"/>
        <end position="61"/>
    </location>
</feature>
<protein>
    <submittedName>
        <fullName evidence="2">Uncharacterized protein</fullName>
    </submittedName>
</protein>
<reference evidence="2" key="1">
    <citation type="submission" date="2023-06" db="EMBL/GenBank/DDBJ databases">
        <authorList>
            <consortium name="Lawrence Berkeley National Laboratory"/>
            <person name="Ahrendt S."/>
            <person name="Sahu N."/>
            <person name="Indic B."/>
            <person name="Wong-Bajracharya J."/>
            <person name="Merenyi Z."/>
            <person name="Ke H.-M."/>
            <person name="Monk M."/>
            <person name="Kocsube S."/>
            <person name="Drula E."/>
            <person name="Lipzen A."/>
            <person name="Balint B."/>
            <person name="Henrissat B."/>
            <person name="Andreopoulos B."/>
            <person name="Martin F.M."/>
            <person name="Harder C.B."/>
            <person name="Rigling D."/>
            <person name="Ford K.L."/>
            <person name="Foster G.D."/>
            <person name="Pangilinan J."/>
            <person name="Papanicolaou A."/>
            <person name="Barry K."/>
            <person name="LaButti K."/>
            <person name="Viragh M."/>
            <person name="Koriabine M."/>
            <person name="Yan M."/>
            <person name="Riley R."/>
            <person name="Champramary S."/>
            <person name="Plett K.L."/>
            <person name="Tsai I.J."/>
            <person name="Slot J."/>
            <person name="Sipos G."/>
            <person name="Plett J."/>
            <person name="Nagy L.G."/>
            <person name="Grigoriev I.V."/>
        </authorList>
    </citation>
    <scope>NUCLEOTIDE SEQUENCE</scope>
    <source>
        <strain evidence="2">HWK02</strain>
    </source>
</reference>